<evidence type="ECO:0000313" key="2">
    <source>
        <dbReference type="Proteomes" id="UP000199297"/>
    </source>
</evidence>
<sequence>MIFNEKKMQQLTTLNKPSQAEESPVCKNSVIIAEIKTSDALDNALYAKTLEQDVELCFVLGYN</sequence>
<keyword evidence="2" id="KW-1185">Reference proteome</keyword>
<gene>
    <name evidence="1" type="ORF">SAMN05216262_10674</name>
</gene>
<dbReference type="AlphaFoldDB" id="A0A1H7MNP7"/>
<accession>A0A1H7MNP7</accession>
<protein>
    <submittedName>
        <fullName evidence="1">Uncharacterized protein</fullName>
    </submittedName>
</protein>
<dbReference type="Proteomes" id="UP000199297">
    <property type="component" value="Unassembled WGS sequence"/>
</dbReference>
<dbReference type="EMBL" id="FOBI01000006">
    <property type="protein sequence ID" value="SEL12823.1"/>
    <property type="molecule type" value="Genomic_DNA"/>
</dbReference>
<dbReference type="STRING" id="641665.GCA_002104455_03249"/>
<evidence type="ECO:0000313" key="1">
    <source>
        <dbReference type="EMBL" id="SEL12823.1"/>
    </source>
</evidence>
<dbReference type="RefSeq" id="WP_139175529.1">
    <property type="nucleotide sequence ID" value="NZ_FOBI01000006.1"/>
</dbReference>
<name>A0A1H7MNP7_9GAMM</name>
<reference evidence="2" key="1">
    <citation type="submission" date="2016-10" db="EMBL/GenBank/DDBJ databases">
        <authorList>
            <person name="Varghese N."/>
            <person name="Submissions S."/>
        </authorList>
    </citation>
    <scope>NUCLEOTIDE SEQUENCE [LARGE SCALE GENOMIC DNA]</scope>
    <source>
        <strain evidence="2">CGMCC 1.9127</strain>
    </source>
</reference>
<proteinExistence type="predicted"/>
<organism evidence="1 2">
    <name type="scientific">Colwellia chukchiensis</name>
    <dbReference type="NCBI Taxonomy" id="641665"/>
    <lineage>
        <taxon>Bacteria</taxon>
        <taxon>Pseudomonadati</taxon>
        <taxon>Pseudomonadota</taxon>
        <taxon>Gammaproteobacteria</taxon>
        <taxon>Alteromonadales</taxon>
        <taxon>Colwelliaceae</taxon>
        <taxon>Colwellia</taxon>
    </lineage>
</organism>